<feature type="domain" description="DUF222" evidence="2">
    <location>
        <begin position="82"/>
        <end position="312"/>
    </location>
</feature>
<dbReference type="InterPro" id="IPR003870">
    <property type="entry name" value="DUF222"/>
</dbReference>
<feature type="compositionally biased region" description="Polar residues" evidence="1">
    <location>
        <begin position="371"/>
        <end position="381"/>
    </location>
</feature>
<accession>A0A0S2M0F5</accession>
<evidence type="ECO:0000256" key="1">
    <source>
        <dbReference type="SAM" id="MobiDB-lite"/>
    </source>
</evidence>
<feature type="compositionally biased region" description="Low complexity" evidence="1">
    <location>
        <begin position="426"/>
        <end position="440"/>
    </location>
</feature>
<evidence type="ECO:0000259" key="2">
    <source>
        <dbReference type="Pfam" id="PF02720"/>
    </source>
</evidence>
<feature type="compositionally biased region" description="Pro residues" evidence="1">
    <location>
        <begin position="462"/>
        <end position="477"/>
    </location>
</feature>
<feature type="region of interest" description="Disordered" evidence="1">
    <location>
        <begin position="335"/>
        <end position="477"/>
    </location>
</feature>
<dbReference type="OrthoDB" id="5197219at2"/>
<gene>
    <name evidence="3" type="ORF">AS189_12505</name>
</gene>
<dbReference type="Pfam" id="PF02720">
    <property type="entry name" value="DUF222"/>
    <property type="match status" value="1"/>
</dbReference>
<feature type="compositionally biased region" description="Gly residues" evidence="1">
    <location>
        <begin position="401"/>
        <end position="414"/>
    </location>
</feature>
<dbReference type="Proteomes" id="UP000059574">
    <property type="component" value="Chromosome"/>
</dbReference>
<protein>
    <recommendedName>
        <fullName evidence="2">DUF222 domain-containing protein</fullName>
    </recommendedName>
</protein>
<dbReference type="RefSeq" id="WP_062289449.1">
    <property type="nucleotide sequence ID" value="NZ_CP013200.1"/>
</dbReference>
<feature type="compositionally biased region" description="Low complexity" evidence="1">
    <location>
        <begin position="335"/>
        <end position="352"/>
    </location>
</feature>
<name>A0A0S2M0F5_9MICC</name>
<organism evidence="3 4">
    <name type="scientific">Arthrobacter alpinus</name>
    <dbReference type="NCBI Taxonomy" id="656366"/>
    <lineage>
        <taxon>Bacteria</taxon>
        <taxon>Bacillati</taxon>
        <taxon>Actinomycetota</taxon>
        <taxon>Actinomycetes</taxon>
        <taxon>Micrococcales</taxon>
        <taxon>Micrococcaceae</taxon>
        <taxon>Arthrobacter</taxon>
    </lineage>
</organism>
<reference evidence="4" key="1">
    <citation type="submission" date="2015-11" db="EMBL/GenBank/DDBJ databases">
        <authorList>
            <person name="Kumar R."/>
            <person name="Singh D."/>
            <person name="Swarnkar M.K."/>
            <person name="Singh A.K."/>
            <person name="Kumar S."/>
        </authorList>
    </citation>
    <scope>NUCLEOTIDE SEQUENCE [LARGE SCALE GENOMIC DNA]</scope>
    <source>
        <strain evidence="4">ERGS4:06</strain>
    </source>
</reference>
<feature type="compositionally biased region" description="Gly residues" evidence="1">
    <location>
        <begin position="353"/>
        <end position="363"/>
    </location>
</feature>
<reference evidence="3 4" key="2">
    <citation type="journal article" date="2016" name="J. Biotechnol.">
        <title>Complete genome sequence of Arthrobacter alpinus ERGS4:06, a yellow pigmented bacterium tolerant to cold and radiations isolated from Sikkim Himalaya.</title>
        <authorList>
            <person name="Kumar R."/>
            <person name="Singh D."/>
            <person name="Swarnkar M.K."/>
            <person name="Singh A.K."/>
            <person name="Kumar S."/>
        </authorList>
    </citation>
    <scope>NUCLEOTIDE SEQUENCE [LARGE SCALE GENOMIC DNA]</scope>
    <source>
        <strain evidence="3 4">ERGS4:06</strain>
    </source>
</reference>
<dbReference type="AlphaFoldDB" id="A0A0S2M0F5"/>
<sequence length="477" mass="47764">MSIREVFPGDRDGEAAQDAASLLAGITLPSIEPFGSDNAELVGLPALALYPLPEPGSELGLVVESPSVLSVAEGVRDAGVAALAELKRLEDAVAGCKARLVARVVGAAAVEASVRALDGFQRGVASAGLATEVAFALGIPEPSAASLLEHSVVLLSERPAVLDALEAGELSWRHAVSINDEIATLGSMGSATAADVAVLEARLLFLAPGTTAFSFLGKARRAREKMFPESIPVRVKEAFAKRKLVCSLGADGMAWLGLHMPAVSASGIYTRCTRLARAIKADGVRAQAAADAAGTGQDCREHRTLAQLRADVAAILLLGQNLPESATQLLNDAEATLPTNNPANPETNPGTSTGSGTGSGTSAGTGRSSGADQQTGASSRPTGGNGTGIDTTTGADKDAGAGSGSGVDGGGVGGSALDLDDVPVWATRPTPTSSTSPSGASPGGVAAGESCLAGLVVRGHHCPPPALPPPQPIPPQE</sequence>
<evidence type="ECO:0000313" key="3">
    <source>
        <dbReference type="EMBL" id="ALO67172.1"/>
    </source>
</evidence>
<evidence type="ECO:0000313" key="4">
    <source>
        <dbReference type="Proteomes" id="UP000059574"/>
    </source>
</evidence>
<dbReference type="EMBL" id="CP013200">
    <property type="protein sequence ID" value="ALO67172.1"/>
    <property type="molecule type" value="Genomic_DNA"/>
</dbReference>
<proteinExistence type="predicted"/>